<dbReference type="EMBL" id="KV878298">
    <property type="protein sequence ID" value="OJZ79527.1"/>
    <property type="molecule type" value="Genomic_DNA"/>
</dbReference>
<dbReference type="Proteomes" id="UP000184063">
    <property type="component" value="Unassembled WGS sequence"/>
</dbReference>
<evidence type="ECO:0000313" key="3">
    <source>
        <dbReference type="Proteomes" id="UP000184063"/>
    </source>
</evidence>
<feature type="region of interest" description="Disordered" evidence="1">
    <location>
        <begin position="1"/>
        <end position="34"/>
    </location>
</feature>
<evidence type="ECO:0000313" key="2">
    <source>
        <dbReference type="EMBL" id="OJZ79527.1"/>
    </source>
</evidence>
<evidence type="ECO:0000256" key="1">
    <source>
        <dbReference type="SAM" id="MobiDB-lite"/>
    </source>
</evidence>
<proteinExistence type="predicted"/>
<sequence length="74" mass="8547">MLPTKTSPVGQELRKPQQTLIERAGHPKQTKITHSTQCHLIRPWRCPVWSLMLPRSRFSPCHDNVEPGNHSGRR</sequence>
<protein>
    <submittedName>
        <fullName evidence="2">Uncharacterized protein</fullName>
    </submittedName>
</protein>
<dbReference type="AlphaFoldDB" id="A0A1M3SYF6"/>
<reference evidence="3" key="1">
    <citation type="journal article" date="2017" name="Genome Biol.">
        <title>Comparative genomics reveals high biological diversity and specific adaptations in the industrially and medically important fungal genus Aspergillus.</title>
        <authorList>
            <person name="de Vries R.P."/>
            <person name="Riley R."/>
            <person name="Wiebenga A."/>
            <person name="Aguilar-Osorio G."/>
            <person name="Amillis S."/>
            <person name="Uchima C.A."/>
            <person name="Anderluh G."/>
            <person name="Asadollahi M."/>
            <person name="Askin M."/>
            <person name="Barry K."/>
            <person name="Battaglia E."/>
            <person name="Bayram O."/>
            <person name="Benocci T."/>
            <person name="Braus-Stromeyer S.A."/>
            <person name="Caldana C."/>
            <person name="Canovas D."/>
            <person name="Cerqueira G.C."/>
            <person name="Chen F."/>
            <person name="Chen W."/>
            <person name="Choi C."/>
            <person name="Clum A."/>
            <person name="Dos Santos R.A."/>
            <person name="Damasio A.R."/>
            <person name="Diallinas G."/>
            <person name="Emri T."/>
            <person name="Fekete E."/>
            <person name="Flipphi M."/>
            <person name="Freyberg S."/>
            <person name="Gallo A."/>
            <person name="Gournas C."/>
            <person name="Habgood R."/>
            <person name="Hainaut M."/>
            <person name="Harispe M.L."/>
            <person name="Henrissat B."/>
            <person name="Hilden K.S."/>
            <person name="Hope R."/>
            <person name="Hossain A."/>
            <person name="Karabika E."/>
            <person name="Karaffa L."/>
            <person name="Karanyi Z."/>
            <person name="Krasevec N."/>
            <person name="Kuo A."/>
            <person name="Kusch H."/>
            <person name="LaButti K."/>
            <person name="Lagendijk E.L."/>
            <person name="Lapidus A."/>
            <person name="Levasseur A."/>
            <person name="Lindquist E."/>
            <person name="Lipzen A."/>
            <person name="Logrieco A.F."/>
            <person name="MacCabe A."/>
            <person name="Maekelae M.R."/>
            <person name="Malavazi I."/>
            <person name="Melin P."/>
            <person name="Meyer V."/>
            <person name="Mielnichuk N."/>
            <person name="Miskei M."/>
            <person name="Molnar A.P."/>
            <person name="Mule G."/>
            <person name="Ngan C.Y."/>
            <person name="Orejas M."/>
            <person name="Orosz E."/>
            <person name="Ouedraogo J.P."/>
            <person name="Overkamp K.M."/>
            <person name="Park H.-S."/>
            <person name="Perrone G."/>
            <person name="Piumi F."/>
            <person name="Punt P.J."/>
            <person name="Ram A.F."/>
            <person name="Ramon A."/>
            <person name="Rauscher S."/>
            <person name="Record E."/>
            <person name="Riano-Pachon D.M."/>
            <person name="Robert V."/>
            <person name="Roehrig J."/>
            <person name="Ruller R."/>
            <person name="Salamov A."/>
            <person name="Salih N.S."/>
            <person name="Samson R.A."/>
            <person name="Sandor E."/>
            <person name="Sanguinetti M."/>
            <person name="Schuetze T."/>
            <person name="Sepcic K."/>
            <person name="Shelest E."/>
            <person name="Sherlock G."/>
            <person name="Sophianopoulou V."/>
            <person name="Squina F.M."/>
            <person name="Sun H."/>
            <person name="Susca A."/>
            <person name="Todd R.B."/>
            <person name="Tsang A."/>
            <person name="Unkles S.E."/>
            <person name="van de Wiele N."/>
            <person name="van Rossen-Uffink D."/>
            <person name="Oliveira J.V."/>
            <person name="Vesth T.C."/>
            <person name="Visser J."/>
            <person name="Yu J.-H."/>
            <person name="Zhou M."/>
            <person name="Andersen M.R."/>
            <person name="Archer D.B."/>
            <person name="Baker S.E."/>
            <person name="Benoit I."/>
            <person name="Brakhage A.A."/>
            <person name="Braus G.H."/>
            <person name="Fischer R."/>
            <person name="Frisvad J.C."/>
            <person name="Goldman G.H."/>
            <person name="Houbraken J."/>
            <person name="Oakley B."/>
            <person name="Pocsi I."/>
            <person name="Scazzocchio C."/>
            <person name="Seiboth B."/>
            <person name="vanKuyk P.A."/>
            <person name="Wortman J."/>
            <person name="Dyer P.S."/>
            <person name="Grigoriev I.V."/>
        </authorList>
    </citation>
    <scope>NUCLEOTIDE SEQUENCE [LARGE SCALE GENOMIC DNA]</scope>
    <source>
        <strain evidence="3">CBS 106.47</strain>
    </source>
</reference>
<organism evidence="2 3">
    <name type="scientific">Aspergillus luchuensis (strain CBS 106.47)</name>
    <dbReference type="NCBI Taxonomy" id="1137211"/>
    <lineage>
        <taxon>Eukaryota</taxon>
        <taxon>Fungi</taxon>
        <taxon>Dikarya</taxon>
        <taxon>Ascomycota</taxon>
        <taxon>Pezizomycotina</taxon>
        <taxon>Eurotiomycetes</taxon>
        <taxon>Eurotiomycetidae</taxon>
        <taxon>Eurotiales</taxon>
        <taxon>Aspergillaceae</taxon>
        <taxon>Aspergillus</taxon>
        <taxon>Aspergillus subgen. Circumdati</taxon>
    </lineage>
</organism>
<name>A0A1M3SYF6_ASPLC</name>
<gene>
    <name evidence="2" type="ORF">ASPFODRAFT_55101</name>
</gene>
<accession>A0A1M3SYF6</accession>
<dbReference type="VEuPathDB" id="FungiDB:ASPFODRAFT_55101"/>